<dbReference type="InterPro" id="IPR026750">
    <property type="entry name" value="NTAN1"/>
</dbReference>
<proteinExistence type="predicted"/>
<gene>
    <name evidence="1" type="ORF">HPP92_002302</name>
</gene>
<accession>A0A835S8A6</accession>
<dbReference type="PANTHER" id="PTHR12498">
    <property type="entry name" value="N-TERMINAL ASPARAGINE AMIDOHYDROLASE"/>
    <property type="match status" value="1"/>
</dbReference>
<dbReference type="Pfam" id="PF14736">
    <property type="entry name" value="N_Asn_amidohyd"/>
    <property type="match status" value="1"/>
</dbReference>
<protein>
    <recommendedName>
        <fullName evidence="3">Protein N-terminal asparagine amidohydrolase</fullName>
    </recommendedName>
</protein>
<organism evidence="1 2">
    <name type="scientific">Vanilla planifolia</name>
    <name type="common">Vanilla</name>
    <dbReference type="NCBI Taxonomy" id="51239"/>
    <lineage>
        <taxon>Eukaryota</taxon>
        <taxon>Viridiplantae</taxon>
        <taxon>Streptophyta</taxon>
        <taxon>Embryophyta</taxon>
        <taxon>Tracheophyta</taxon>
        <taxon>Spermatophyta</taxon>
        <taxon>Magnoliopsida</taxon>
        <taxon>Liliopsida</taxon>
        <taxon>Asparagales</taxon>
        <taxon>Orchidaceae</taxon>
        <taxon>Vanilloideae</taxon>
        <taxon>Vanilleae</taxon>
        <taxon>Vanilla</taxon>
    </lineage>
</organism>
<evidence type="ECO:0000313" key="2">
    <source>
        <dbReference type="Proteomes" id="UP000639772"/>
    </source>
</evidence>
<sequence length="335" mass="38287">MLLVDSFPIASAERQSKGNEILPLLLDHPTLISTSCRLKAMLEKAVAFSEDSPPFKHVYVFQGEYATVHPSLIEFVGTDEATTCVGLVIRNPSTKITSISHMDHERVVDMGLSQMLAFVVDNNVDATLDVHLIGSFEDVPYEKPRRHLNYSGYSVPLCSKIIEALQDRQEKFQVQTFCVLSHNTKKDLNGSSMPIITGFLVETSTGTIMPACFNKSTRCPDEIVRRIRISVSREDPCWEMKLLETYDTFLDRFVIAPCSWMLEWENRALSLQQLSDSKILKLCSTYPTAEAPDFVENLRRVWNYLMRYPHWEQSFTGRKPRIFERTTTGGWSRCK</sequence>
<dbReference type="GO" id="GO:0008418">
    <property type="term" value="F:protein-N-terminal asparagine amidohydrolase activity"/>
    <property type="evidence" value="ECO:0007669"/>
    <property type="project" value="InterPro"/>
</dbReference>
<dbReference type="PANTHER" id="PTHR12498:SF0">
    <property type="entry name" value="PROTEIN N-TERMINAL ASPARAGINE AMIDOHYDROLASE"/>
    <property type="match status" value="1"/>
</dbReference>
<reference evidence="1 2" key="1">
    <citation type="journal article" date="2020" name="Nat. Food">
        <title>A phased Vanilla planifolia genome enables genetic improvement of flavour and production.</title>
        <authorList>
            <person name="Hasing T."/>
            <person name="Tang H."/>
            <person name="Brym M."/>
            <person name="Khazi F."/>
            <person name="Huang T."/>
            <person name="Chambers A.H."/>
        </authorList>
    </citation>
    <scope>NUCLEOTIDE SEQUENCE [LARGE SCALE GENOMIC DNA]</scope>
    <source>
        <tissue evidence="1">Leaf</tissue>
    </source>
</reference>
<name>A0A835S8A6_VANPL</name>
<evidence type="ECO:0000313" key="1">
    <source>
        <dbReference type="EMBL" id="KAG0502230.1"/>
    </source>
</evidence>
<evidence type="ECO:0008006" key="3">
    <source>
        <dbReference type="Google" id="ProtNLM"/>
    </source>
</evidence>
<dbReference type="EMBL" id="JADCNM010000001">
    <property type="protein sequence ID" value="KAG0502230.1"/>
    <property type="molecule type" value="Genomic_DNA"/>
</dbReference>
<dbReference type="GO" id="GO:0005634">
    <property type="term" value="C:nucleus"/>
    <property type="evidence" value="ECO:0007669"/>
    <property type="project" value="TreeGrafter"/>
</dbReference>
<dbReference type="AlphaFoldDB" id="A0A835S8A6"/>
<comment type="caution">
    <text evidence="1">The sequence shown here is derived from an EMBL/GenBank/DDBJ whole genome shotgun (WGS) entry which is preliminary data.</text>
</comment>
<dbReference type="GO" id="GO:0006511">
    <property type="term" value="P:ubiquitin-dependent protein catabolic process"/>
    <property type="evidence" value="ECO:0007669"/>
    <property type="project" value="TreeGrafter"/>
</dbReference>
<dbReference type="OrthoDB" id="539995at2759"/>
<dbReference type="Proteomes" id="UP000639772">
    <property type="component" value="Chromosome 1"/>
</dbReference>